<dbReference type="PANTHER" id="PTHR30349">
    <property type="entry name" value="PHAGE INTEGRASE-RELATED"/>
    <property type="match status" value="1"/>
</dbReference>
<dbReference type="InterPro" id="IPR010998">
    <property type="entry name" value="Integrase_recombinase_N"/>
</dbReference>
<evidence type="ECO:0000256" key="1">
    <source>
        <dbReference type="ARBA" id="ARBA00004496"/>
    </source>
</evidence>
<feature type="domain" description="Tyr recombinase" evidence="9">
    <location>
        <begin position="110"/>
        <end position="302"/>
    </location>
</feature>
<proteinExistence type="inferred from homology"/>
<dbReference type="CDD" id="cd00798">
    <property type="entry name" value="INT_XerDC_C"/>
    <property type="match status" value="1"/>
</dbReference>
<dbReference type="GO" id="GO:0007059">
    <property type="term" value="P:chromosome segregation"/>
    <property type="evidence" value="ECO:0007669"/>
    <property type="project" value="UniProtKB-KW"/>
</dbReference>
<dbReference type="AlphaFoldDB" id="A0A094PXQ7"/>
<evidence type="ECO:0000256" key="8">
    <source>
        <dbReference type="ARBA" id="ARBA00023306"/>
    </source>
</evidence>
<dbReference type="InterPro" id="IPR044068">
    <property type="entry name" value="CB"/>
</dbReference>
<dbReference type="InterPro" id="IPR013762">
    <property type="entry name" value="Integrase-like_cat_sf"/>
</dbReference>
<keyword evidence="8" id="KW-0131">Cell cycle</keyword>
<dbReference type="InterPro" id="IPR050090">
    <property type="entry name" value="Tyrosine_recombinase_XerCD"/>
</dbReference>
<dbReference type="GO" id="GO:0003677">
    <property type="term" value="F:DNA binding"/>
    <property type="evidence" value="ECO:0007669"/>
    <property type="project" value="UniProtKB-KW"/>
</dbReference>
<feature type="domain" description="Core-binding (CB)" evidence="10">
    <location>
        <begin position="5"/>
        <end position="90"/>
    </location>
</feature>
<accession>A0A094PXQ7</accession>
<dbReference type="GO" id="GO:0051301">
    <property type="term" value="P:cell division"/>
    <property type="evidence" value="ECO:0007669"/>
    <property type="project" value="UniProtKB-KW"/>
</dbReference>
<dbReference type="SUPFAM" id="SSF56349">
    <property type="entry name" value="DNA breaking-rejoining enzymes"/>
    <property type="match status" value="1"/>
</dbReference>
<dbReference type="Gene3D" id="1.10.150.130">
    <property type="match status" value="1"/>
</dbReference>
<evidence type="ECO:0000256" key="7">
    <source>
        <dbReference type="ARBA" id="ARBA00023172"/>
    </source>
</evidence>
<comment type="caution">
    <text evidence="11">The sequence shown here is derived from an EMBL/GenBank/DDBJ whole genome shotgun (WGS) entry which is preliminary data.</text>
</comment>
<dbReference type="SUPFAM" id="SSF47823">
    <property type="entry name" value="lambda integrase-like, N-terminal domain"/>
    <property type="match status" value="1"/>
</dbReference>
<evidence type="ECO:0000256" key="2">
    <source>
        <dbReference type="ARBA" id="ARBA00022490"/>
    </source>
</evidence>
<name>A0A094PXQ7_9ZZZZ</name>
<dbReference type="Pfam" id="PF00589">
    <property type="entry name" value="Phage_integrase"/>
    <property type="match status" value="1"/>
</dbReference>
<evidence type="ECO:0000313" key="11">
    <source>
        <dbReference type="EMBL" id="KGA14499.1"/>
    </source>
</evidence>
<dbReference type="GO" id="GO:0015074">
    <property type="term" value="P:DNA integration"/>
    <property type="evidence" value="ECO:0007669"/>
    <property type="project" value="UniProtKB-KW"/>
</dbReference>
<dbReference type="InterPro" id="IPR004107">
    <property type="entry name" value="Integrase_SAM-like_N"/>
</dbReference>
<reference evidence="11" key="1">
    <citation type="submission" date="2014-05" db="EMBL/GenBank/DDBJ databases">
        <title>Key roles for freshwater Actinobacteria revealed by deep metagenomic sequencing.</title>
        <authorList>
            <person name="Ghai R."/>
            <person name="Mizuno C.M."/>
            <person name="Picazo A."/>
            <person name="Camacho A."/>
            <person name="Rodriguez-Valera F."/>
        </authorList>
    </citation>
    <scope>NUCLEOTIDE SEQUENCE</scope>
</reference>
<protein>
    <recommendedName>
        <fullName evidence="12">Tyrosine recombinase XerD</fullName>
    </recommendedName>
</protein>
<dbReference type="GO" id="GO:0005737">
    <property type="term" value="C:cytoplasm"/>
    <property type="evidence" value="ECO:0007669"/>
    <property type="project" value="UniProtKB-SubCell"/>
</dbReference>
<dbReference type="InterPro" id="IPR011010">
    <property type="entry name" value="DNA_brk_join_enz"/>
</dbReference>
<keyword evidence="7" id="KW-0233">DNA recombination</keyword>
<evidence type="ECO:0000259" key="9">
    <source>
        <dbReference type="PROSITE" id="PS51898"/>
    </source>
</evidence>
<sequence>MVTKFSTDLARSSFIDHLRIERGLSDNSLTSYARDLRYFLEFLQSRDLELSKVTATVLSDFEVWLKDRSLAISSINRTNSAVKSFLIYCAREYDLNLPTGEISSHKIARKLPKALTIHEITSLIESAKSLSEATSLRDVALLELLYSTGGRVSEIIGININDLAKVESDNEVIQTIKLRGKGAKERIVPIGSFALSALNNYLVRVRPALVAKSGKNGIALFLNSRGGRLSRQSAWNIVLQAAQACGLEGKVSPHVFRHSYATHLLDGGADIRVVQELLGHSSVTTTQIYTLVTIDKIRQSYSSAHPRAR</sequence>
<evidence type="ECO:0000256" key="3">
    <source>
        <dbReference type="ARBA" id="ARBA00022618"/>
    </source>
</evidence>
<keyword evidence="3" id="KW-0132">Cell division</keyword>
<dbReference type="PROSITE" id="PS51898">
    <property type="entry name" value="TYR_RECOMBINASE"/>
    <property type="match status" value="1"/>
</dbReference>
<keyword evidence="2" id="KW-0963">Cytoplasm</keyword>
<dbReference type="InterPro" id="IPR023009">
    <property type="entry name" value="Tyrosine_recombinase_XerC/XerD"/>
</dbReference>
<keyword evidence="5" id="KW-0229">DNA integration</keyword>
<comment type="subcellular location">
    <subcellularLocation>
        <location evidence="1">Cytoplasm</location>
    </subcellularLocation>
</comment>
<evidence type="ECO:0000259" key="10">
    <source>
        <dbReference type="PROSITE" id="PS51900"/>
    </source>
</evidence>
<dbReference type="PROSITE" id="PS51900">
    <property type="entry name" value="CB"/>
    <property type="match status" value="1"/>
</dbReference>
<organism evidence="11">
    <name type="scientific">freshwater metagenome</name>
    <dbReference type="NCBI Taxonomy" id="449393"/>
    <lineage>
        <taxon>unclassified sequences</taxon>
        <taxon>metagenomes</taxon>
        <taxon>ecological metagenomes</taxon>
    </lineage>
</organism>
<dbReference type="InterPro" id="IPR002104">
    <property type="entry name" value="Integrase_catalytic"/>
</dbReference>
<keyword evidence="6" id="KW-0238">DNA-binding</keyword>
<dbReference type="GO" id="GO:0006310">
    <property type="term" value="P:DNA recombination"/>
    <property type="evidence" value="ECO:0007669"/>
    <property type="project" value="UniProtKB-KW"/>
</dbReference>
<evidence type="ECO:0000256" key="6">
    <source>
        <dbReference type="ARBA" id="ARBA00023125"/>
    </source>
</evidence>
<evidence type="ECO:0000256" key="4">
    <source>
        <dbReference type="ARBA" id="ARBA00022829"/>
    </source>
</evidence>
<dbReference type="EMBL" id="JNSK01000127">
    <property type="protein sequence ID" value="KGA14499.1"/>
    <property type="molecule type" value="Genomic_DNA"/>
</dbReference>
<dbReference type="Pfam" id="PF02899">
    <property type="entry name" value="Phage_int_SAM_1"/>
    <property type="match status" value="1"/>
</dbReference>
<dbReference type="HAMAP" id="MF_01808">
    <property type="entry name" value="Recomb_XerC_XerD"/>
    <property type="match status" value="1"/>
</dbReference>
<keyword evidence="4" id="KW-0159">Chromosome partition</keyword>
<dbReference type="Gene3D" id="1.10.443.10">
    <property type="entry name" value="Intergrase catalytic core"/>
    <property type="match status" value="1"/>
</dbReference>
<evidence type="ECO:0008006" key="12">
    <source>
        <dbReference type="Google" id="ProtNLM"/>
    </source>
</evidence>
<gene>
    <name evidence="11" type="ORF">GM50_19635</name>
</gene>
<dbReference type="NCBIfam" id="NF001399">
    <property type="entry name" value="PRK00283.1"/>
    <property type="match status" value="1"/>
</dbReference>
<evidence type="ECO:0000256" key="5">
    <source>
        <dbReference type="ARBA" id="ARBA00022908"/>
    </source>
</evidence>
<dbReference type="PANTHER" id="PTHR30349:SF81">
    <property type="entry name" value="TYROSINE RECOMBINASE XERC"/>
    <property type="match status" value="1"/>
</dbReference>